<evidence type="ECO:0000313" key="1">
    <source>
        <dbReference type="EMBL" id="KAJ3642368.1"/>
    </source>
</evidence>
<dbReference type="EMBL" id="JALNTZ010000008">
    <property type="protein sequence ID" value="KAJ3642368.1"/>
    <property type="molecule type" value="Genomic_DNA"/>
</dbReference>
<comment type="caution">
    <text evidence="1">The sequence shown here is derived from an EMBL/GenBank/DDBJ whole genome shotgun (WGS) entry which is preliminary data.</text>
</comment>
<gene>
    <name evidence="1" type="ORF">Zmor_025163</name>
</gene>
<keyword evidence="2" id="KW-1185">Reference proteome</keyword>
<proteinExistence type="predicted"/>
<accession>A0AA38M3K9</accession>
<reference evidence="1" key="1">
    <citation type="journal article" date="2023" name="G3 (Bethesda)">
        <title>Whole genome assemblies of Zophobas morio and Tenebrio molitor.</title>
        <authorList>
            <person name="Kaur S."/>
            <person name="Stinson S.A."/>
            <person name="diCenzo G.C."/>
        </authorList>
    </citation>
    <scope>NUCLEOTIDE SEQUENCE</scope>
    <source>
        <strain evidence="1">QUZm001</strain>
    </source>
</reference>
<organism evidence="1 2">
    <name type="scientific">Zophobas morio</name>
    <dbReference type="NCBI Taxonomy" id="2755281"/>
    <lineage>
        <taxon>Eukaryota</taxon>
        <taxon>Metazoa</taxon>
        <taxon>Ecdysozoa</taxon>
        <taxon>Arthropoda</taxon>
        <taxon>Hexapoda</taxon>
        <taxon>Insecta</taxon>
        <taxon>Pterygota</taxon>
        <taxon>Neoptera</taxon>
        <taxon>Endopterygota</taxon>
        <taxon>Coleoptera</taxon>
        <taxon>Polyphaga</taxon>
        <taxon>Cucujiformia</taxon>
        <taxon>Tenebrionidae</taxon>
        <taxon>Zophobas</taxon>
    </lineage>
</organism>
<evidence type="ECO:0000313" key="2">
    <source>
        <dbReference type="Proteomes" id="UP001168821"/>
    </source>
</evidence>
<name>A0AA38M3K9_9CUCU</name>
<dbReference type="Proteomes" id="UP001168821">
    <property type="component" value="Unassembled WGS sequence"/>
</dbReference>
<sequence>MSKEKKRRSCWEKKRIRRRIEKRRMLFEKKNNADFKRRLKMERKLAKPVTDTLRSTHRHAASNTSGYSIFPACRRVELKERNPSVRACPPVLEIHAVRASRRSCTALSCFGGALLTRRATDAGASRRRPVRILFIHLSSLAHLQRCAYSDLCGRKVNARRLLITRYIRPGTRPSELLQHHHIIEIHSLKNWKWTSEGYRGFIGQVSSTW</sequence>
<dbReference type="AlphaFoldDB" id="A0AA38M3K9"/>
<protein>
    <submittedName>
        <fullName evidence="1">Uncharacterized protein</fullName>
    </submittedName>
</protein>